<proteinExistence type="predicted"/>
<organism evidence="2 3">
    <name type="scientific">Parastrongyloides trichosuri</name>
    <name type="common">Possum-specific nematode worm</name>
    <dbReference type="NCBI Taxonomy" id="131310"/>
    <lineage>
        <taxon>Eukaryota</taxon>
        <taxon>Metazoa</taxon>
        <taxon>Ecdysozoa</taxon>
        <taxon>Nematoda</taxon>
        <taxon>Chromadorea</taxon>
        <taxon>Rhabditida</taxon>
        <taxon>Tylenchina</taxon>
        <taxon>Panagrolaimomorpha</taxon>
        <taxon>Strongyloidoidea</taxon>
        <taxon>Strongyloididae</taxon>
        <taxon>Parastrongyloides</taxon>
    </lineage>
</organism>
<dbReference type="WBParaSite" id="PTRK_0000110800.1">
    <property type="protein sequence ID" value="PTRK_0000110800.1"/>
    <property type="gene ID" value="PTRK_0000110800"/>
</dbReference>
<keyword evidence="2" id="KW-1185">Reference proteome</keyword>
<dbReference type="AlphaFoldDB" id="A0A0N4Z2L4"/>
<name>A0A0N4Z2L4_PARTI</name>
<evidence type="ECO:0000313" key="3">
    <source>
        <dbReference type="WBParaSite" id="PTRK_0000110800.1"/>
    </source>
</evidence>
<evidence type="ECO:0000313" key="2">
    <source>
        <dbReference type="Proteomes" id="UP000038045"/>
    </source>
</evidence>
<feature type="region of interest" description="Disordered" evidence="1">
    <location>
        <begin position="22"/>
        <end position="42"/>
    </location>
</feature>
<reference evidence="3" key="1">
    <citation type="submission" date="2017-02" db="UniProtKB">
        <authorList>
            <consortium name="WormBaseParasite"/>
        </authorList>
    </citation>
    <scope>IDENTIFICATION</scope>
</reference>
<sequence>MTDENILDIPSNSMLESMMSEYRNEEQSNLNNNNNDSPTNKETQIKSTINTLSINVNKTLNNETKPINNLIELPPIEDKQFIDWRSEENNSNINVGKKIHIDKSLGYFTQVPLNILHPLTFQSNTILKNISPIQHTEMNNDKVNEELIINCNDSNNMETLLPTSSSSLFLPTTSPITDSQSLSLSSSIEENDYNFECIVALNSISTSLESINNNNNDEQEKSIDDDDDKEDNYFNFNVKKSPNIIDLR</sequence>
<feature type="region of interest" description="Disordered" evidence="1">
    <location>
        <begin position="211"/>
        <end position="235"/>
    </location>
</feature>
<evidence type="ECO:0000256" key="1">
    <source>
        <dbReference type="SAM" id="MobiDB-lite"/>
    </source>
</evidence>
<protein>
    <submittedName>
        <fullName evidence="3">Ig-like domain-containing protein</fullName>
    </submittedName>
</protein>
<dbReference type="Proteomes" id="UP000038045">
    <property type="component" value="Unplaced"/>
</dbReference>
<accession>A0A0N4Z2L4</accession>